<dbReference type="Proteomes" id="UP001165960">
    <property type="component" value="Unassembled WGS sequence"/>
</dbReference>
<evidence type="ECO:0000313" key="1">
    <source>
        <dbReference type="EMBL" id="KAJ9073272.1"/>
    </source>
</evidence>
<name>A0ACC2TFG3_9FUNG</name>
<keyword evidence="2" id="KW-1185">Reference proteome</keyword>
<protein>
    <submittedName>
        <fullName evidence="1">Uncharacterized protein</fullName>
    </submittedName>
</protein>
<reference evidence="1" key="1">
    <citation type="submission" date="2022-04" db="EMBL/GenBank/DDBJ databases">
        <title>Genome of the entomopathogenic fungus Entomophthora muscae.</title>
        <authorList>
            <person name="Elya C."/>
            <person name="Lovett B.R."/>
            <person name="Lee E."/>
            <person name="Macias A.M."/>
            <person name="Hajek A.E."/>
            <person name="De Bivort B.L."/>
            <person name="Kasson M.T."/>
            <person name="De Fine Licht H.H."/>
            <person name="Stajich J.E."/>
        </authorList>
    </citation>
    <scope>NUCLEOTIDE SEQUENCE</scope>
    <source>
        <strain evidence="1">Berkeley</strain>
    </source>
</reference>
<sequence length="141" mass="15495">MPDEDKVLFYCLSHKAQRALICGTQDGDTESIFTGLDGLTRAEEQQDSTLLEALTSDASKYQPSIVPQETQPISGKRPSNKPAELRPKKPVVVPMQETMGEQVFDASPSLVVGNSVVTFISQPIRLAYANLFGNTQEPLYH</sequence>
<dbReference type="EMBL" id="QTSX02002919">
    <property type="protein sequence ID" value="KAJ9073272.1"/>
    <property type="molecule type" value="Genomic_DNA"/>
</dbReference>
<organism evidence="1 2">
    <name type="scientific">Entomophthora muscae</name>
    <dbReference type="NCBI Taxonomy" id="34485"/>
    <lineage>
        <taxon>Eukaryota</taxon>
        <taxon>Fungi</taxon>
        <taxon>Fungi incertae sedis</taxon>
        <taxon>Zoopagomycota</taxon>
        <taxon>Entomophthoromycotina</taxon>
        <taxon>Entomophthoromycetes</taxon>
        <taxon>Entomophthorales</taxon>
        <taxon>Entomophthoraceae</taxon>
        <taxon>Entomophthora</taxon>
    </lineage>
</organism>
<gene>
    <name evidence="1" type="ORF">DSO57_1018286</name>
</gene>
<comment type="caution">
    <text evidence="1">The sequence shown here is derived from an EMBL/GenBank/DDBJ whole genome shotgun (WGS) entry which is preliminary data.</text>
</comment>
<accession>A0ACC2TFG3</accession>
<proteinExistence type="predicted"/>
<evidence type="ECO:0000313" key="2">
    <source>
        <dbReference type="Proteomes" id="UP001165960"/>
    </source>
</evidence>